<accession>A0ABN9U9W9</accession>
<evidence type="ECO:0000313" key="2">
    <source>
        <dbReference type="EMBL" id="CAK0856105.1"/>
    </source>
</evidence>
<evidence type="ECO:0000313" key="3">
    <source>
        <dbReference type="Proteomes" id="UP001189429"/>
    </source>
</evidence>
<name>A0ABN9U9W9_9DINO</name>
<reference evidence="2" key="1">
    <citation type="submission" date="2023-10" db="EMBL/GenBank/DDBJ databases">
        <authorList>
            <person name="Chen Y."/>
            <person name="Shah S."/>
            <person name="Dougan E. K."/>
            <person name="Thang M."/>
            <person name="Chan C."/>
        </authorList>
    </citation>
    <scope>NUCLEOTIDE SEQUENCE [LARGE SCALE GENOMIC DNA]</scope>
</reference>
<proteinExistence type="predicted"/>
<evidence type="ECO:0000256" key="1">
    <source>
        <dbReference type="SAM" id="MobiDB-lite"/>
    </source>
</evidence>
<dbReference type="Proteomes" id="UP001189429">
    <property type="component" value="Unassembled WGS sequence"/>
</dbReference>
<keyword evidence="3" id="KW-1185">Reference proteome</keyword>
<sequence>MASQMTSRYTWVSQKFSQDGGARQIDSARGDQSALWSLVGSRVPSESLSLTRAARRRQRLEDVLEESAEAQAAEAAEAEGGSSSSRSAAGTDRLGERPARRREGLSRGAGPSARGAGGPLREHEDSKATIWKGHTTDGVPARRSFHEVQRRPSPAGEAAQGPLRVRTPRVRQARGATGAAEVAERASRRCRRPRA</sequence>
<protein>
    <submittedName>
        <fullName evidence="2">Uncharacterized protein</fullName>
    </submittedName>
</protein>
<comment type="caution">
    <text evidence="2">The sequence shown here is derived from an EMBL/GenBank/DDBJ whole genome shotgun (WGS) entry which is preliminary data.</text>
</comment>
<gene>
    <name evidence="2" type="ORF">PCOR1329_LOCUS46567</name>
</gene>
<dbReference type="EMBL" id="CAUYUJ010015604">
    <property type="protein sequence ID" value="CAK0856105.1"/>
    <property type="molecule type" value="Genomic_DNA"/>
</dbReference>
<feature type="compositionally biased region" description="Basic and acidic residues" evidence="1">
    <location>
        <begin position="93"/>
        <end position="105"/>
    </location>
</feature>
<organism evidence="2 3">
    <name type="scientific">Prorocentrum cordatum</name>
    <dbReference type="NCBI Taxonomy" id="2364126"/>
    <lineage>
        <taxon>Eukaryota</taxon>
        <taxon>Sar</taxon>
        <taxon>Alveolata</taxon>
        <taxon>Dinophyceae</taxon>
        <taxon>Prorocentrales</taxon>
        <taxon>Prorocentraceae</taxon>
        <taxon>Prorocentrum</taxon>
    </lineage>
</organism>
<feature type="compositionally biased region" description="Low complexity" evidence="1">
    <location>
        <begin position="69"/>
        <end position="90"/>
    </location>
</feature>
<feature type="region of interest" description="Disordered" evidence="1">
    <location>
        <begin position="61"/>
        <end position="195"/>
    </location>
</feature>